<accession>M6ULV9</accession>
<dbReference type="EMBL" id="AHOQ02000048">
    <property type="protein sequence ID" value="EMO43801.1"/>
    <property type="molecule type" value="Genomic_DNA"/>
</dbReference>
<evidence type="ECO:0000313" key="2">
    <source>
        <dbReference type="Proteomes" id="UP000012160"/>
    </source>
</evidence>
<dbReference type="RefSeq" id="WP_004486531.1">
    <property type="nucleotide sequence ID" value="NZ_AHOQ02000048.1"/>
</dbReference>
<reference evidence="1 2" key="1">
    <citation type="submission" date="2013-01" db="EMBL/GenBank/DDBJ databases">
        <authorList>
            <person name="Harkins D.M."/>
            <person name="Durkin A.S."/>
            <person name="Brinkac L.M."/>
            <person name="Haft D.H."/>
            <person name="Selengut J.D."/>
            <person name="Sanka R."/>
            <person name="DePew J."/>
            <person name="Purushe J."/>
            <person name="Matthias M.A."/>
            <person name="Vinetz J.M."/>
            <person name="Sutton G.G."/>
            <person name="Nierman W.C."/>
            <person name="Fouts D.E."/>
        </authorList>
    </citation>
    <scope>NUCLEOTIDE SEQUENCE [LARGE SCALE GENOMIC DNA]</scope>
    <source>
        <strain evidence="1 2">ZUN179</strain>
    </source>
</reference>
<comment type="caution">
    <text evidence="1">The sequence shown here is derived from an EMBL/GenBank/DDBJ whole genome shotgun (WGS) entry which is preliminary data.</text>
</comment>
<dbReference type="AlphaFoldDB" id="M6ULV9"/>
<evidence type="ECO:0000313" key="1">
    <source>
        <dbReference type="EMBL" id="EMO43801.1"/>
    </source>
</evidence>
<protein>
    <recommendedName>
        <fullName evidence="3">CRISPR-associated RAMP protein</fullName>
    </recommendedName>
</protein>
<organism evidence="1 2">
    <name type="scientific">Leptospira santarosai str. ZUN179</name>
    <dbReference type="NCBI Taxonomy" id="1049985"/>
    <lineage>
        <taxon>Bacteria</taxon>
        <taxon>Pseudomonadati</taxon>
        <taxon>Spirochaetota</taxon>
        <taxon>Spirochaetia</taxon>
        <taxon>Leptospirales</taxon>
        <taxon>Leptospiraceae</taxon>
        <taxon>Leptospira</taxon>
    </lineage>
</organism>
<evidence type="ECO:0008006" key="3">
    <source>
        <dbReference type="Google" id="ProtNLM"/>
    </source>
</evidence>
<gene>
    <name evidence="1" type="ORF">LEP1GSC187_0505</name>
</gene>
<sequence>MNTTQTYHVFCLSETLSPLSHMMGTSGNEALLNRESVRTENGIKLIPVISGNAIRHRIIRDAGSYHLINLYELAGKLNIDQMNFMLSGGSLTESSVTDNMKTIADMQRLFPLYRLLGGSLKNQIITGAMHVSRGVLVCEENRETLNKILPEELSALSKTLMGAESFVSSYQYTRGDISKINGVDIILASDELTQKRDSTLMLYGGQNIITNSFFVHEFTLTNVSQNELGALLNAINYWQKSNGIIGGNSRIGHGRLKTYVYIPGEQSVQTYIDEYEKYAISVKEEAINWLNTAFAKKEKAKK</sequence>
<dbReference type="Proteomes" id="UP000012160">
    <property type="component" value="Unassembled WGS sequence"/>
</dbReference>
<name>M6ULV9_9LEPT</name>
<proteinExistence type="predicted"/>